<feature type="compositionally biased region" description="Polar residues" evidence="1">
    <location>
        <begin position="17"/>
        <end position="26"/>
    </location>
</feature>
<proteinExistence type="predicted"/>
<evidence type="ECO:0000256" key="1">
    <source>
        <dbReference type="SAM" id="MobiDB-lite"/>
    </source>
</evidence>
<dbReference type="STRING" id="329884.A0A4U0XQD1"/>
<dbReference type="AlphaFoldDB" id="A0A4U0XQD1"/>
<reference evidence="2 3" key="1">
    <citation type="submission" date="2017-03" db="EMBL/GenBank/DDBJ databases">
        <title>Genomes of endolithic fungi from Antarctica.</title>
        <authorList>
            <person name="Coleine C."/>
            <person name="Masonjones S."/>
            <person name="Stajich J.E."/>
        </authorList>
    </citation>
    <scope>NUCLEOTIDE SEQUENCE [LARGE SCALE GENOMIC DNA]</scope>
    <source>
        <strain evidence="2 3">CCFEE 5184</strain>
    </source>
</reference>
<evidence type="ECO:0000313" key="3">
    <source>
        <dbReference type="Proteomes" id="UP000309340"/>
    </source>
</evidence>
<gene>
    <name evidence="2" type="ORF">B0A55_03134</name>
</gene>
<dbReference type="EMBL" id="NAJQ01000133">
    <property type="protein sequence ID" value="TKA77613.1"/>
    <property type="molecule type" value="Genomic_DNA"/>
</dbReference>
<comment type="caution">
    <text evidence="2">The sequence shown here is derived from an EMBL/GenBank/DDBJ whole genome shotgun (WGS) entry which is preliminary data.</text>
</comment>
<evidence type="ECO:0000313" key="2">
    <source>
        <dbReference type="EMBL" id="TKA77613.1"/>
    </source>
</evidence>
<organism evidence="2 3">
    <name type="scientific">Friedmanniomyces simplex</name>
    <dbReference type="NCBI Taxonomy" id="329884"/>
    <lineage>
        <taxon>Eukaryota</taxon>
        <taxon>Fungi</taxon>
        <taxon>Dikarya</taxon>
        <taxon>Ascomycota</taxon>
        <taxon>Pezizomycotina</taxon>
        <taxon>Dothideomycetes</taxon>
        <taxon>Dothideomycetidae</taxon>
        <taxon>Mycosphaerellales</taxon>
        <taxon>Teratosphaeriaceae</taxon>
        <taxon>Friedmanniomyces</taxon>
    </lineage>
</organism>
<accession>A0A4U0XQD1</accession>
<keyword evidence="3" id="KW-1185">Reference proteome</keyword>
<protein>
    <submittedName>
        <fullName evidence="2">Uncharacterized protein</fullName>
    </submittedName>
</protein>
<name>A0A4U0XQD1_9PEZI</name>
<dbReference type="OrthoDB" id="566138at2759"/>
<sequence length="109" mass="12073">MFLSRRPHLRPTPPPQIYTSSLSPSSRPHAPLPSPLVRVLLASYDARDWHHSADALADWLNARWRKTGFRVSRETVCFTLRINGRGAVRGGGCGNGDGDGEVVFYRGVC</sequence>
<feature type="region of interest" description="Disordered" evidence="1">
    <location>
        <begin position="1"/>
        <end position="30"/>
    </location>
</feature>
<dbReference type="Proteomes" id="UP000309340">
    <property type="component" value="Unassembled WGS sequence"/>
</dbReference>